<reference evidence="2 3" key="1">
    <citation type="submission" date="2022-03" db="EMBL/GenBank/DDBJ databases">
        <authorList>
            <person name="Brunel B."/>
        </authorList>
    </citation>
    <scope>NUCLEOTIDE SEQUENCE [LARGE SCALE GENOMIC DNA]</scope>
    <source>
        <strain evidence="2">STM5069sample</strain>
    </source>
</reference>
<name>A0ABM9EG79_9HYPH</name>
<accession>A0ABM9EG79</accession>
<evidence type="ECO:0000256" key="1">
    <source>
        <dbReference type="SAM" id="MobiDB-lite"/>
    </source>
</evidence>
<dbReference type="EMBL" id="CAKXZT010000166">
    <property type="protein sequence ID" value="CAH2408373.1"/>
    <property type="molecule type" value="Genomic_DNA"/>
</dbReference>
<comment type="caution">
    <text evidence="2">The sequence shown here is derived from an EMBL/GenBank/DDBJ whole genome shotgun (WGS) entry which is preliminary data.</text>
</comment>
<gene>
    <name evidence="2" type="ORF">MES5069_680078</name>
</gene>
<keyword evidence="3" id="KW-1185">Reference proteome</keyword>
<proteinExistence type="predicted"/>
<feature type="region of interest" description="Disordered" evidence="1">
    <location>
        <begin position="1"/>
        <end position="21"/>
    </location>
</feature>
<protein>
    <submittedName>
        <fullName evidence="2">Uncharacterized protein</fullName>
    </submittedName>
</protein>
<organism evidence="2 3">
    <name type="scientific">Mesorhizobium escarrei</name>
    <dbReference type="NCBI Taxonomy" id="666018"/>
    <lineage>
        <taxon>Bacteria</taxon>
        <taxon>Pseudomonadati</taxon>
        <taxon>Pseudomonadota</taxon>
        <taxon>Alphaproteobacteria</taxon>
        <taxon>Hyphomicrobiales</taxon>
        <taxon>Phyllobacteriaceae</taxon>
        <taxon>Mesorhizobium</taxon>
    </lineage>
</organism>
<evidence type="ECO:0000313" key="3">
    <source>
        <dbReference type="Proteomes" id="UP001153050"/>
    </source>
</evidence>
<evidence type="ECO:0000313" key="2">
    <source>
        <dbReference type="EMBL" id="CAH2408373.1"/>
    </source>
</evidence>
<dbReference type="Proteomes" id="UP001153050">
    <property type="component" value="Unassembled WGS sequence"/>
</dbReference>
<sequence length="209" mass="23365">MLTRGVSPLIGKPGQSSAPVGRRLNQHANECVGHLVTHSVVQDARHGVPIDRKALVEAFPTSFLGMMIEEPKRLVARRGDRSDIFFQHLVTTGVLHSLIEHCLPGRQLAQDLRNVVNHDDRAAVICAISALCVAMGDFVAVGDDDGWIILPPRRFIQWALLPQVYPFLNRIAFGSVSYRIEPTLLPGRSDHNAFSFVRRPVIWKRLARR</sequence>